<protein>
    <submittedName>
        <fullName evidence="1">(northern house mosquito) hypothetical protein</fullName>
    </submittedName>
</protein>
<sequence>MATGFRIHEDLTEKENQVQLAGKSVNVGAGLKQQIQQRSTFGVLNNLAGNGRTAAALANIGGDKAVSFGGRVVVVAIPVSGWVLNGRVIQFRFECSFQCQNCCVNVDFFFI</sequence>
<proteinExistence type="predicted"/>
<dbReference type="AlphaFoldDB" id="A0A8D8AUS1"/>
<evidence type="ECO:0000313" key="1">
    <source>
        <dbReference type="EMBL" id="CAG6462048.1"/>
    </source>
</evidence>
<dbReference type="EMBL" id="HBUE01044738">
    <property type="protein sequence ID" value="CAG6462048.1"/>
    <property type="molecule type" value="Transcribed_RNA"/>
</dbReference>
<organism evidence="1">
    <name type="scientific">Culex pipiens</name>
    <name type="common">House mosquito</name>
    <dbReference type="NCBI Taxonomy" id="7175"/>
    <lineage>
        <taxon>Eukaryota</taxon>
        <taxon>Metazoa</taxon>
        <taxon>Ecdysozoa</taxon>
        <taxon>Arthropoda</taxon>
        <taxon>Hexapoda</taxon>
        <taxon>Insecta</taxon>
        <taxon>Pterygota</taxon>
        <taxon>Neoptera</taxon>
        <taxon>Endopterygota</taxon>
        <taxon>Diptera</taxon>
        <taxon>Nematocera</taxon>
        <taxon>Culicoidea</taxon>
        <taxon>Culicidae</taxon>
        <taxon>Culicinae</taxon>
        <taxon>Culicini</taxon>
        <taxon>Culex</taxon>
        <taxon>Culex</taxon>
    </lineage>
</organism>
<reference evidence="1" key="1">
    <citation type="submission" date="2021-05" db="EMBL/GenBank/DDBJ databases">
        <authorList>
            <person name="Alioto T."/>
            <person name="Alioto T."/>
            <person name="Gomez Garrido J."/>
        </authorList>
    </citation>
    <scope>NUCLEOTIDE SEQUENCE</scope>
</reference>
<accession>A0A8D8AUS1</accession>
<name>A0A8D8AUS1_CULPI</name>